<evidence type="ECO:0000313" key="6">
    <source>
        <dbReference type="Proteomes" id="UP000708576"/>
    </source>
</evidence>
<proteinExistence type="inferred from homology"/>
<dbReference type="Gene3D" id="1.50.10.10">
    <property type="match status" value="1"/>
</dbReference>
<dbReference type="InterPro" id="IPR012341">
    <property type="entry name" value="6hp_glycosidase-like_sf"/>
</dbReference>
<sequence length="400" mass="46506">MKTDKIAKLISEQDQELKEVLQFWADKSIDDVNGGFIGETNREGVQVEDADKGAVLNARLLWTYSAAYNYSKDTKYLELADRAYDYLMEYFKDQKFGGLYWAVDNNGKVANRRKQAYAQGFGIYGLSEYYRASGKKESLDEAIVLYHLIEKHFKDDKFGGYIEALDNDWSPLEDMRLSAKDANEPKSMNTHLHIIEPYTNLYRVWPDTVLKTKIQHLLEVFRDHIIDQQTAHFNLFFDMDWTVKSEIVSYGHDIEGAWLLTEAAHEIKDDELLIQMKEIGKRMVDVTINEGMDNDGSIFYEKENGHLDTDKHWWPQAEAMVGLMDVYQNTGDEAYMEAMTKVWTFIKNNVKDSECGEWFGKVHLNGNPDVEECKIGFWKCPYHNSRALIEVINRLKMLDK</sequence>
<dbReference type="EC" id="5.1.3.11" evidence="4"/>
<keyword evidence="6" id="KW-1185">Reference proteome</keyword>
<evidence type="ECO:0000256" key="2">
    <source>
        <dbReference type="ARBA" id="ARBA00008558"/>
    </source>
</evidence>
<organism evidence="5 6">
    <name type="scientific">Carboxylicivirga linearis</name>
    <dbReference type="NCBI Taxonomy" id="1628157"/>
    <lineage>
        <taxon>Bacteria</taxon>
        <taxon>Pseudomonadati</taxon>
        <taxon>Bacteroidota</taxon>
        <taxon>Bacteroidia</taxon>
        <taxon>Marinilabiliales</taxon>
        <taxon>Marinilabiliaceae</taxon>
        <taxon>Carboxylicivirga</taxon>
    </lineage>
</organism>
<evidence type="ECO:0000256" key="1">
    <source>
        <dbReference type="ARBA" id="ARBA00001470"/>
    </source>
</evidence>
<name>A0ABS5JX52_9BACT</name>
<accession>A0ABS5JX52</accession>
<comment type="function">
    <text evidence="4">Catalyzes the reversible epimerization of cellobiose to 4-O-beta-D-glucopyranosyl-D-mannose (Glc-Man).</text>
</comment>
<comment type="caution">
    <text evidence="5">The sequence shown here is derived from an EMBL/GenBank/DDBJ whole genome shotgun (WGS) entry which is preliminary data.</text>
</comment>
<protein>
    <recommendedName>
        <fullName evidence="4">Cellobiose 2-epimerase</fullName>
        <shortName evidence="4">CE</shortName>
        <ecNumber evidence="4">5.1.3.11</ecNumber>
    </recommendedName>
</protein>
<dbReference type="Pfam" id="PF07221">
    <property type="entry name" value="GlcNAc_2-epim"/>
    <property type="match status" value="1"/>
</dbReference>
<comment type="catalytic activity">
    <reaction evidence="1 4">
        <text>D-cellobiose = beta-D-glucosyl-(1-&gt;4)-D-mannopyranose</text>
        <dbReference type="Rhea" id="RHEA:23384"/>
        <dbReference type="ChEBI" id="CHEBI:17057"/>
        <dbReference type="ChEBI" id="CHEBI:47931"/>
        <dbReference type="EC" id="5.1.3.11"/>
    </reaction>
</comment>
<evidence type="ECO:0000313" key="5">
    <source>
        <dbReference type="EMBL" id="MBS2099365.1"/>
    </source>
</evidence>
<keyword evidence="3 4" id="KW-0413">Isomerase</keyword>
<dbReference type="EMBL" id="JAGUCO010000010">
    <property type="protein sequence ID" value="MBS2099365.1"/>
    <property type="molecule type" value="Genomic_DNA"/>
</dbReference>
<dbReference type="Proteomes" id="UP000708576">
    <property type="component" value="Unassembled WGS sequence"/>
</dbReference>
<dbReference type="SUPFAM" id="SSF48208">
    <property type="entry name" value="Six-hairpin glycosidases"/>
    <property type="match status" value="1"/>
</dbReference>
<reference evidence="5 6" key="1">
    <citation type="journal article" date="2015" name="Int. J. Syst. Evol. Microbiol.">
        <title>Carboxylicivirga linearis sp. nov., isolated from a sea cucumber culture pond.</title>
        <authorList>
            <person name="Wang F.Q."/>
            <person name="Zhou Y.X."/>
            <person name="Lin X.Z."/>
            <person name="Chen G.J."/>
            <person name="Du Z.J."/>
        </authorList>
    </citation>
    <scope>NUCLEOTIDE SEQUENCE [LARGE SCALE GENOMIC DNA]</scope>
    <source>
        <strain evidence="5 6">FB218</strain>
    </source>
</reference>
<dbReference type="InterPro" id="IPR008928">
    <property type="entry name" value="6-hairpin_glycosidase_sf"/>
</dbReference>
<comment type="similarity">
    <text evidence="2">Belongs to the N-acylglucosamine 2-epimerase family.</text>
</comment>
<dbReference type="InterPro" id="IPR028584">
    <property type="entry name" value="Cellobiose_2_epim"/>
</dbReference>
<dbReference type="RefSeq" id="WP_212216609.1">
    <property type="nucleotide sequence ID" value="NZ_JAGUCO010000010.1"/>
</dbReference>
<dbReference type="PANTHER" id="PTHR15108">
    <property type="entry name" value="N-ACYLGLUCOSAMINE-2-EPIMERASE"/>
    <property type="match status" value="1"/>
</dbReference>
<evidence type="ECO:0000256" key="4">
    <source>
        <dbReference type="HAMAP-Rule" id="MF_00929"/>
    </source>
</evidence>
<comment type="similarity">
    <text evidence="4">Belongs to the cellobiose 2-epimerase family.</text>
</comment>
<evidence type="ECO:0000256" key="3">
    <source>
        <dbReference type="ARBA" id="ARBA00023235"/>
    </source>
</evidence>
<dbReference type="InterPro" id="IPR010819">
    <property type="entry name" value="AGE/CE"/>
</dbReference>
<dbReference type="HAMAP" id="MF_00929">
    <property type="entry name" value="Cellobiose_2_epim"/>
    <property type="match status" value="1"/>
</dbReference>
<gene>
    <name evidence="5" type="ORF">KEM10_13810</name>
</gene>